<dbReference type="EMBL" id="LDSL01000117">
    <property type="protein sequence ID" value="KTT17066.1"/>
    <property type="molecule type" value="Genomic_DNA"/>
</dbReference>
<gene>
    <name evidence="1" type="ORF">NS331_17630</name>
</gene>
<dbReference type="Proteomes" id="UP000072741">
    <property type="component" value="Unassembled WGS sequence"/>
</dbReference>
<protein>
    <recommendedName>
        <fullName evidence="3">Lipoprotein</fullName>
    </recommendedName>
</protein>
<keyword evidence="2" id="KW-1185">Reference proteome</keyword>
<sequence length="167" mass="17543">MLAAGCNPTFNWREVPLGDGLQALLPCKPDRAQRELDLGGQGVTLDMVGCATGGVTFAVARMEGGASLAESQRRLDAWRRAARAPWRADGGVQEAPLAVPRAAAAPAAVELQATTPAGAGGAPQPVRMRWFAQAEAGGRYVLYQATMLGTAADPQAAETFWEGLRLR</sequence>
<evidence type="ECO:0008006" key="3">
    <source>
        <dbReference type="Google" id="ProtNLM"/>
    </source>
</evidence>
<evidence type="ECO:0000313" key="1">
    <source>
        <dbReference type="EMBL" id="KTT17066.1"/>
    </source>
</evidence>
<dbReference type="AlphaFoldDB" id="A0A147GQA0"/>
<proteinExistence type="predicted"/>
<organism evidence="1 2">
    <name type="scientific">Pseudacidovorax intermedius</name>
    <dbReference type="NCBI Taxonomy" id="433924"/>
    <lineage>
        <taxon>Bacteria</taxon>
        <taxon>Pseudomonadati</taxon>
        <taxon>Pseudomonadota</taxon>
        <taxon>Betaproteobacteria</taxon>
        <taxon>Burkholderiales</taxon>
        <taxon>Comamonadaceae</taxon>
        <taxon>Pseudacidovorax</taxon>
    </lineage>
</organism>
<evidence type="ECO:0000313" key="2">
    <source>
        <dbReference type="Proteomes" id="UP000072741"/>
    </source>
</evidence>
<comment type="caution">
    <text evidence="1">The sequence shown here is derived from an EMBL/GenBank/DDBJ whole genome shotgun (WGS) entry which is preliminary data.</text>
</comment>
<reference evidence="1 2" key="1">
    <citation type="journal article" date="2016" name="Front. Microbiol.">
        <title>Genomic Resource of Rice Seed Associated Bacteria.</title>
        <authorList>
            <person name="Midha S."/>
            <person name="Bansal K."/>
            <person name="Sharma S."/>
            <person name="Kumar N."/>
            <person name="Patil P.P."/>
            <person name="Chaudhry V."/>
            <person name="Patil P.B."/>
        </authorList>
    </citation>
    <scope>NUCLEOTIDE SEQUENCE [LARGE SCALE GENOMIC DNA]</scope>
    <source>
        <strain evidence="1 2">NS331</strain>
    </source>
</reference>
<accession>A0A147GQA0</accession>
<name>A0A147GQA0_9BURK</name>